<feature type="region of interest" description="Disordered" evidence="1">
    <location>
        <begin position="1"/>
        <end position="166"/>
    </location>
</feature>
<dbReference type="EMBL" id="MTYH01000059">
    <property type="protein sequence ID" value="PNP40937.1"/>
    <property type="molecule type" value="Genomic_DNA"/>
</dbReference>
<evidence type="ECO:0000313" key="3">
    <source>
        <dbReference type="Proteomes" id="UP000236546"/>
    </source>
</evidence>
<proteinExistence type="predicted"/>
<dbReference type="OrthoDB" id="4900702at2759"/>
<evidence type="ECO:0000313" key="2">
    <source>
        <dbReference type="EMBL" id="PNP40937.1"/>
    </source>
</evidence>
<reference evidence="2 3" key="1">
    <citation type="submission" date="2017-02" db="EMBL/GenBank/DDBJ databases">
        <title>Genomes of Trichoderma spp. with biocontrol activity.</title>
        <authorList>
            <person name="Gardiner D."/>
            <person name="Kazan K."/>
            <person name="Vos C."/>
            <person name="Harvey P."/>
        </authorList>
    </citation>
    <scope>NUCLEOTIDE SEQUENCE [LARGE SCALE GENOMIC DNA]</scope>
    <source>
        <strain evidence="2 3">A5MH</strain>
    </source>
</reference>
<dbReference type="Proteomes" id="UP000236546">
    <property type="component" value="Unassembled WGS sequence"/>
</dbReference>
<sequence>MIWHKEPIDKPAIDPNDDYQDPNMEAQHVDFWDEEYEGDMEPERYMPDEDFTLPRGMANRSPSAAQKKRKRVQFDDDSIGPDEQQHQESANSASNPVLQNSSSVMLEANGSTIKPNVVNGRRQKRRRLERSPAQVSSPQPFTEVRKSEKRVRRDEDEDVSRKRQRLESCYASTNLSYFFSMAVY</sequence>
<feature type="compositionally biased region" description="Basic and acidic residues" evidence="1">
    <location>
        <begin position="1"/>
        <end position="12"/>
    </location>
</feature>
<comment type="caution">
    <text evidence="2">The sequence shown here is derived from an EMBL/GenBank/DDBJ whole genome shotgun (WGS) entry which is preliminary data.</text>
</comment>
<organism evidence="2 3">
    <name type="scientific">Trichoderma gamsii</name>
    <dbReference type="NCBI Taxonomy" id="398673"/>
    <lineage>
        <taxon>Eukaryota</taxon>
        <taxon>Fungi</taxon>
        <taxon>Dikarya</taxon>
        <taxon>Ascomycota</taxon>
        <taxon>Pezizomycotina</taxon>
        <taxon>Sordariomycetes</taxon>
        <taxon>Hypocreomycetidae</taxon>
        <taxon>Hypocreales</taxon>
        <taxon>Hypocreaceae</taxon>
        <taxon>Trichoderma</taxon>
    </lineage>
</organism>
<name>A0A2K0T5Y7_9HYPO</name>
<dbReference type="AlphaFoldDB" id="A0A2K0T5Y7"/>
<accession>A0A2K0T5Y7</accession>
<feature type="compositionally biased region" description="Basic and acidic residues" evidence="1">
    <location>
        <begin position="143"/>
        <end position="154"/>
    </location>
</feature>
<protein>
    <submittedName>
        <fullName evidence="2">Uncharacterized protein</fullName>
    </submittedName>
</protein>
<feature type="compositionally biased region" description="Polar residues" evidence="1">
    <location>
        <begin position="87"/>
        <end position="114"/>
    </location>
</feature>
<evidence type="ECO:0000256" key="1">
    <source>
        <dbReference type="SAM" id="MobiDB-lite"/>
    </source>
</evidence>
<gene>
    <name evidence="2" type="ORF">TGAMA5MH_06803</name>
</gene>